<evidence type="ECO:0000256" key="5">
    <source>
        <dbReference type="ARBA" id="ARBA00044059"/>
    </source>
</evidence>
<evidence type="ECO:0000256" key="7">
    <source>
        <dbReference type="ARBA" id="ARBA00044271"/>
    </source>
</evidence>
<reference evidence="12 13" key="1">
    <citation type="submission" date="2019-08" db="EMBL/GenBank/DDBJ databases">
        <authorList>
            <person name="Peeters C."/>
        </authorList>
    </citation>
    <scope>NUCLEOTIDE SEQUENCE [LARGE SCALE GENOMIC DNA]</scope>
    <source>
        <strain evidence="12 13">LMG 31115</strain>
    </source>
</reference>
<evidence type="ECO:0000256" key="4">
    <source>
        <dbReference type="ARBA" id="ARBA00044050"/>
    </source>
</evidence>
<comment type="catalytic activity">
    <reaction evidence="10">
        <text>3-hydroxypropanoate + NADP(+) = 3-oxopropanoate + NADPH + H(+)</text>
        <dbReference type="Rhea" id="RHEA:26438"/>
        <dbReference type="ChEBI" id="CHEBI:15378"/>
        <dbReference type="ChEBI" id="CHEBI:16510"/>
        <dbReference type="ChEBI" id="CHEBI:33190"/>
        <dbReference type="ChEBI" id="CHEBI:57783"/>
        <dbReference type="ChEBI" id="CHEBI:58349"/>
        <dbReference type="EC" id="1.1.1.298"/>
    </reaction>
</comment>
<dbReference type="PIRSF" id="PIRSF000126">
    <property type="entry name" value="11-beta-HSD1"/>
    <property type="match status" value="1"/>
</dbReference>
<evidence type="ECO:0000256" key="1">
    <source>
        <dbReference type="ARBA" id="ARBA00006484"/>
    </source>
</evidence>
<comment type="catalytic activity">
    <reaction evidence="3">
        <text>L-allo-threonine + NADP(+) = aminoacetone + CO2 + NADPH</text>
        <dbReference type="Rhea" id="RHEA:43524"/>
        <dbReference type="ChEBI" id="CHEBI:16526"/>
        <dbReference type="ChEBI" id="CHEBI:57783"/>
        <dbReference type="ChEBI" id="CHEBI:58320"/>
        <dbReference type="ChEBI" id="CHEBI:58349"/>
        <dbReference type="ChEBI" id="CHEBI:58585"/>
        <dbReference type="EC" id="1.1.1.381"/>
    </reaction>
</comment>
<comment type="function">
    <text evidence="9">NADP-dependent dehydrogenase with broad substrate specificity acting on 3-hydroxy acids. Catalyzes the NADP-dependent oxidation of L-allo-threonine to L-2-amino-3-keto-butyrate, which is spontaneously decarboxylated into aminoacetone. Also acts on D-threonine, L-serine, D-serine, D-3-hydroxyisobutyrate, L-3-hydroxyisobutyrate, D-glycerate and L-glycerate. Able to catalyze the reduction of the malonic semialdehyde to 3-hydroxypropionic acid. YdfG is apparently supplementing RutE, the presumed malonic semialdehyde reductase involved in pyrimidine degradation since both are able to detoxify malonic semialdehyde.</text>
</comment>
<dbReference type="GO" id="GO:0035527">
    <property type="term" value="F:3-hydroxypropionate dehydrogenase (NADP+) activity"/>
    <property type="evidence" value="ECO:0007669"/>
    <property type="project" value="UniProtKB-EC"/>
</dbReference>
<dbReference type="PRINTS" id="PR00081">
    <property type="entry name" value="GDHRDH"/>
</dbReference>
<dbReference type="InterPro" id="IPR002347">
    <property type="entry name" value="SDR_fam"/>
</dbReference>
<evidence type="ECO:0000256" key="6">
    <source>
        <dbReference type="ARBA" id="ARBA00044065"/>
    </source>
</evidence>
<dbReference type="AlphaFoldDB" id="A0A5E4W3A9"/>
<evidence type="ECO:0000256" key="11">
    <source>
        <dbReference type="RuleBase" id="RU000363"/>
    </source>
</evidence>
<dbReference type="PROSITE" id="PS00061">
    <property type="entry name" value="ADH_SHORT"/>
    <property type="match status" value="1"/>
</dbReference>
<dbReference type="Proteomes" id="UP000333828">
    <property type="component" value="Unassembled WGS sequence"/>
</dbReference>
<dbReference type="CDD" id="cd05233">
    <property type="entry name" value="SDR_c"/>
    <property type="match status" value="1"/>
</dbReference>
<dbReference type="InterPro" id="IPR020904">
    <property type="entry name" value="Sc_DH/Rdtase_CS"/>
</dbReference>
<dbReference type="PRINTS" id="PR00080">
    <property type="entry name" value="SDRFAMILY"/>
</dbReference>
<organism evidence="12 13">
    <name type="scientific">Pandoraea iniqua</name>
    <dbReference type="NCBI Taxonomy" id="2508288"/>
    <lineage>
        <taxon>Bacteria</taxon>
        <taxon>Pseudomonadati</taxon>
        <taxon>Pseudomonadota</taxon>
        <taxon>Betaproteobacteria</taxon>
        <taxon>Burkholderiales</taxon>
        <taxon>Burkholderiaceae</taxon>
        <taxon>Pandoraea</taxon>
    </lineage>
</organism>
<evidence type="ECO:0000256" key="10">
    <source>
        <dbReference type="ARBA" id="ARBA00047274"/>
    </source>
</evidence>
<dbReference type="Pfam" id="PF00106">
    <property type="entry name" value="adh_short"/>
    <property type="match status" value="1"/>
</dbReference>
<evidence type="ECO:0000256" key="3">
    <source>
        <dbReference type="ARBA" id="ARBA00043812"/>
    </source>
</evidence>
<accession>A0A5E4W3A9</accession>
<dbReference type="Gene3D" id="3.40.50.720">
    <property type="entry name" value="NAD(P)-binding Rossmann-like Domain"/>
    <property type="match status" value="1"/>
</dbReference>
<sequence length="282" mass="29785">MSHATVNTTATSSHAPGTALVTGASSGIGAIYADRLARRGHDLILVARNTDRLREVAQRIQAETGRHVDILSADLGTREGQARVEARLREDARIDTLVNNAGFGAVAPLLQADVEQMNTMIDVNVTALTRLTYAAVPGFVARGHGTIINIASIVAIAPELLNGVYGASKAFVLTLSQSLHHELADKGVRVQAVLPGATVTEFWDVAGKPHGELPQEWLMSSQDLVDAALAGLDQGEIVTIPPLQDGAEWTAHEASRRLLSQHLGHGTPGARYGVKRAALATA</sequence>
<name>A0A5E4W3A9_9BURK</name>
<dbReference type="RefSeq" id="WP_150684672.1">
    <property type="nucleotide sequence ID" value="NZ_CABPSI010000003.1"/>
</dbReference>
<dbReference type="PANTHER" id="PTHR43086">
    <property type="entry name" value="VERY-LONG-CHAIN 3-OXOOACYL-COA REDUCTASE"/>
    <property type="match status" value="1"/>
</dbReference>
<protein>
    <recommendedName>
        <fullName evidence="6">NADP-dependent 3-hydroxy acid dehydrogenase YdfG</fullName>
        <ecNumber evidence="4">1.1.1.298</ecNumber>
        <ecNumber evidence="5">1.1.1.381</ecNumber>
    </recommendedName>
    <alternativeName>
        <fullName evidence="8">L-allo-threonine dehydrogenase</fullName>
    </alternativeName>
    <alternativeName>
        <fullName evidence="7">Malonic semialdehyde reductase</fullName>
    </alternativeName>
</protein>
<gene>
    <name evidence="12" type="ORF">PIN31115_02963</name>
</gene>
<evidence type="ECO:0000313" key="13">
    <source>
        <dbReference type="Proteomes" id="UP000333828"/>
    </source>
</evidence>
<comment type="similarity">
    <text evidence="1 11">Belongs to the short-chain dehydrogenases/reductases (SDR) family.</text>
</comment>
<dbReference type="SUPFAM" id="SSF51735">
    <property type="entry name" value="NAD(P)-binding Rossmann-fold domains"/>
    <property type="match status" value="1"/>
</dbReference>
<evidence type="ECO:0000256" key="9">
    <source>
        <dbReference type="ARBA" id="ARBA00045650"/>
    </source>
</evidence>
<keyword evidence="13" id="KW-1185">Reference proteome</keyword>
<dbReference type="EC" id="1.1.1.381" evidence="5"/>
<evidence type="ECO:0000256" key="2">
    <source>
        <dbReference type="ARBA" id="ARBA00023002"/>
    </source>
</evidence>
<proteinExistence type="inferred from homology"/>
<dbReference type="EC" id="1.1.1.298" evidence="4"/>
<dbReference type="EMBL" id="CABPSI010000003">
    <property type="protein sequence ID" value="VVE17720.1"/>
    <property type="molecule type" value="Genomic_DNA"/>
</dbReference>
<dbReference type="PANTHER" id="PTHR43086:SF3">
    <property type="entry name" value="NADP-DEPENDENT 3-HYDROXY ACID DEHYDROGENASE YDFG"/>
    <property type="match status" value="1"/>
</dbReference>
<evidence type="ECO:0000313" key="12">
    <source>
        <dbReference type="EMBL" id="VVE17720.1"/>
    </source>
</evidence>
<evidence type="ECO:0000256" key="8">
    <source>
        <dbReference type="ARBA" id="ARBA00044349"/>
    </source>
</evidence>
<keyword evidence="2" id="KW-0560">Oxidoreductase</keyword>
<dbReference type="InterPro" id="IPR036291">
    <property type="entry name" value="NAD(P)-bd_dom_sf"/>
</dbReference>